<dbReference type="EMBL" id="JBHSWI010000001">
    <property type="protein sequence ID" value="MFC6645393.1"/>
    <property type="molecule type" value="Genomic_DNA"/>
</dbReference>
<keyword evidence="10" id="KW-1185">Reference proteome</keyword>
<dbReference type="Proteomes" id="UP001596391">
    <property type="component" value="Unassembled WGS sequence"/>
</dbReference>
<evidence type="ECO:0000259" key="8">
    <source>
        <dbReference type="Pfam" id="PF10502"/>
    </source>
</evidence>
<comment type="catalytic activity">
    <reaction evidence="1 6">
        <text>Cleavage of hydrophobic, N-terminal signal or leader sequences from secreted and periplasmic proteins.</text>
        <dbReference type="EC" id="3.4.21.89"/>
    </reaction>
</comment>
<organism evidence="9 10">
    <name type="scientific">Granulicella cerasi</name>
    <dbReference type="NCBI Taxonomy" id="741063"/>
    <lineage>
        <taxon>Bacteria</taxon>
        <taxon>Pseudomonadati</taxon>
        <taxon>Acidobacteriota</taxon>
        <taxon>Terriglobia</taxon>
        <taxon>Terriglobales</taxon>
        <taxon>Acidobacteriaceae</taxon>
        <taxon>Granulicella</taxon>
    </lineage>
</organism>
<dbReference type="NCBIfam" id="TIGR02227">
    <property type="entry name" value="sigpep_I_bact"/>
    <property type="match status" value="1"/>
</dbReference>
<name>A0ABW1Z8J8_9BACT</name>
<dbReference type="RefSeq" id="WP_390234555.1">
    <property type="nucleotide sequence ID" value="NZ_JAGSYD010000003.1"/>
</dbReference>
<dbReference type="InterPro" id="IPR019533">
    <property type="entry name" value="Peptidase_S26"/>
</dbReference>
<dbReference type="InterPro" id="IPR019757">
    <property type="entry name" value="Pept_S26A_signal_pept_1_Lys-AS"/>
</dbReference>
<evidence type="ECO:0000313" key="10">
    <source>
        <dbReference type="Proteomes" id="UP001596391"/>
    </source>
</evidence>
<dbReference type="GO" id="GO:0009003">
    <property type="term" value="F:signal peptidase activity"/>
    <property type="evidence" value="ECO:0007669"/>
    <property type="project" value="UniProtKB-EC"/>
</dbReference>
<dbReference type="SUPFAM" id="SSF51306">
    <property type="entry name" value="LexA/Signal peptidase"/>
    <property type="match status" value="1"/>
</dbReference>
<keyword evidence="6" id="KW-0472">Membrane</keyword>
<dbReference type="PANTHER" id="PTHR43390">
    <property type="entry name" value="SIGNAL PEPTIDASE I"/>
    <property type="match status" value="1"/>
</dbReference>
<evidence type="ECO:0000256" key="7">
    <source>
        <dbReference type="SAM" id="MobiDB-lite"/>
    </source>
</evidence>
<keyword evidence="5 6" id="KW-0378">Hydrolase</keyword>
<sequence length="281" mass="31584">MSHETDLAASARSQQAVAEANRADGKKPSNEPNETPLEGIASICTLLVVYLFVIGFAFQNFEIPSASMEKTLLIGDHLIVDRVSLSPAAKWFPLVHYRPVQHGDIIVFLKPHPEQPDLILVKRAIGLPGDHIHLEHGTVFINGKAQAEPYAQMPTDDGNFAHAYNPYRDDFPTVAPTVDDQLTELWRQELPQDIQNGDVVVPPGKVFAMGDNRTESLDSRFWGFVPVENIMGRPLFVYWSFQTPADQEDKTSMGDRIGFMFHVLIHIFDGTRWSRTLHVTR</sequence>
<comment type="subcellular location">
    <subcellularLocation>
        <location evidence="6">Membrane</location>
        <topology evidence="6">Single-pass type II membrane protein</topology>
    </subcellularLocation>
</comment>
<dbReference type="EC" id="3.4.21.89" evidence="3 6"/>
<protein>
    <recommendedName>
        <fullName evidence="4 6">Signal peptidase I</fullName>
        <ecNumber evidence="3 6">3.4.21.89</ecNumber>
    </recommendedName>
</protein>
<feature type="domain" description="Peptidase S26" evidence="8">
    <location>
        <begin position="40"/>
        <end position="239"/>
    </location>
</feature>
<dbReference type="InterPro" id="IPR000223">
    <property type="entry name" value="Pept_S26A_signal_pept_1"/>
</dbReference>
<gene>
    <name evidence="9" type="primary">lepB</name>
    <name evidence="9" type="ORF">ACFQBQ_07300</name>
</gene>
<reference evidence="10" key="1">
    <citation type="journal article" date="2019" name="Int. J. Syst. Evol. Microbiol.">
        <title>The Global Catalogue of Microorganisms (GCM) 10K type strain sequencing project: providing services to taxonomists for standard genome sequencing and annotation.</title>
        <authorList>
            <consortium name="The Broad Institute Genomics Platform"/>
            <consortium name="The Broad Institute Genome Sequencing Center for Infectious Disease"/>
            <person name="Wu L."/>
            <person name="Ma J."/>
        </authorList>
    </citation>
    <scope>NUCLEOTIDE SEQUENCE [LARGE SCALE GENOMIC DNA]</scope>
    <source>
        <strain evidence="10">CGMCC 1.16026</strain>
    </source>
</reference>
<dbReference type="Pfam" id="PF10502">
    <property type="entry name" value="Peptidase_S26"/>
    <property type="match status" value="1"/>
</dbReference>
<comment type="caution">
    <text evidence="9">The sequence shown here is derived from an EMBL/GenBank/DDBJ whole genome shotgun (WGS) entry which is preliminary data.</text>
</comment>
<comment type="similarity">
    <text evidence="2 6">Belongs to the peptidase S26 family.</text>
</comment>
<dbReference type="PRINTS" id="PR00727">
    <property type="entry name" value="LEADERPTASE"/>
</dbReference>
<evidence type="ECO:0000256" key="1">
    <source>
        <dbReference type="ARBA" id="ARBA00000677"/>
    </source>
</evidence>
<dbReference type="PANTHER" id="PTHR43390:SF1">
    <property type="entry name" value="CHLOROPLAST PROCESSING PEPTIDASE"/>
    <property type="match status" value="1"/>
</dbReference>
<keyword evidence="6" id="KW-0645">Protease</keyword>
<feature type="transmembrane region" description="Helical" evidence="6">
    <location>
        <begin position="39"/>
        <end position="58"/>
    </location>
</feature>
<accession>A0ABW1Z8J8</accession>
<evidence type="ECO:0000256" key="3">
    <source>
        <dbReference type="ARBA" id="ARBA00013208"/>
    </source>
</evidence>
<dbReference type="CDD" id="cd06530">
    <property type="entry name" value="S26_SPase_I"/>
    <property type="match status" value="1"/>
</dbReference>
<keyword evidence="6" id="KW-1133">Transmembrane helix</keyword>
<dbReference type="InterPro" id="IPR036286">
    <property type="entry name" value="LexA/Signal_pep-like_sf"/>
</dbReference>
<evidence type="ECO:0000256" key="6">
    <source>
        <dbReference type="RuleBase" id="RU362042"/>
    </source>
</evidence>
<evidence type="ECO:0000313" key="9">
    <source>
        <dbReference type="EMBL" id="MFC6645393.1"/>
    </source>
</evidence>
<evidence type="ECO:0000256" key="2">
    <source>
        <dbReference type="ARBA" id="ARBA00009370"/>
    </source>
</evidence>
<feature type="region of interest" description="Disordered" evidence="7">
    <location>
        <begin position="1"/>
        <end position="34"/>
    </location>
</feature>
<evidence type="ECO:0000256" key="4">
    <source>
        <dbReference type="ARBA" id="ARBA00019232"/>
    </source>
</evidence>
<proteinExistence type="inferred from homology"/>
<keyword evidence="6" id="KW-0812">Transmembrane</keyword>
<dbReference type="Gene3D" id="2.10.109.10">
    <property type="entry name" value="Umud Fragment, subunit A"/>
    <property type="match status" value="1"/>
</dbReference>
<evidence type="ECO:0000256" key="5">
    <source>
        <dbReference type="ARBA" id="ARBA00022801"/>
    </source>
</evidence>
<dbReference type="PROSITE" id="PS00760">
    <property type="entry name" value="SPASE_I_2"/>
    <property type="match status" value="1"/>
</dbReference>